<keyword evidence="2" id="KW-1185">Reference proteome</keyword>
<accession>A0ABX0UZG7</accession>
<dbReference type="EMBL" id="JAASQI010000003">
    <property type="protein sequence ID" value="NIJ57689.1"/>
    <property type="molecule type" value="Genomic_DNA"/>
</dbReference>
<gene>
    <name evidence="1" type="ORF">FHS82_001525</name>
</gene>
<dbReference type="InterPro" id="IPR021333">
    <property type="entry name" value="DUF2946"/>
</dbReference>
<sequence>MALPVLLAYAIFAHLIVVSFGTVTLAAGLPWGAGAAGTLAAGPFAAMLCHPGALVEEASPGKRPPGDMPHGKQHWCCGPCLLQGSEPWAPAAAFITFSHERAASVIRWHSGRETALASFAVVPTARGPPAAVRRT</sequence>
<evidence type="ECO:0008006" key="3">
    <source>
        <dbReference type="Google" id="ProtNLM"/>
    </source>
</evidence>
<comment type="caution">
    <text evidence="1">The sequence shown here is derived from an EMBL/GenBank/DDBJ whole genome shotgun (WGS) entry which is preliminary data.</text>
</comment>
<proteinExistence type="predicted"/>
<organism evidence="1 2">
    <name type="scientific">Pseudochelatococcus lubricantis</name>
    <dbReference type="NCBI Taxonomy" id="1538102"/>
    <lineage>
        <taxon>Bacteria</taxon>
        <taxon>Pseudomonadati</taxon>
        <taxon>Pseudomonadota</taxon>
        <taxon>Alphaproteobacteria</taxon>
        <taxon>Hyphomicrobiales</taxon>
        <taxon>Chelatococcaceae</taxon>
        <taxon>Pseudochelatococcus</taxon>
    </lineage>
</organism>
<dbReference type="RefSeq" id="WP_208394141.1">
    <property type="nucleotide sequence ID" value="NZ_JAASQI010000003.1"/>
</dbReference>
<reference evidence="1 2" key="1">
    <citation type="submission" date="2020-03" db="EMBL/GenBank/DDBJ databases">
        <title>Genomic Encyclopedia of Type Strains, Phase IV (KMG-IV): sequencing the most valuable type-strain genomes for metagenomic binning, comparative biology and taxonomic classification.</title>
        <authorList>
            <person name="Goeker M."/>
        </authorList>
    </citation>
    <scope>NUCLEOTIDE SEQUENCE [LARGE SCALE GENOMIC DNA]</scope>
    <source>
        <strain evidence="1 2">DSM 103870</strain>
    </source>
</reference>
<evidence type="ECO:0000313" key="1">
    <source>
        <dbReference type="EMBL" id="NIJ57689.1"/>
    </source>
</evidence>
<name>A0ABX0UZG7_9HYPH</name>
<protein>
    <recommendedName>
        <fullName evidence="3">DUF2946 domain-containing protein</fullName>
    </recommendedName>
</protein>
<dbReference type="Pfam" id="PF11162">
    <property type="entry name" value="DUF2946"/>
    <property type="match status" value="1"/>
</dbReference>
<dbReference type="Proteomes" id="UP001429580">
    <property type="component" value="Unassembled WGS sequence"/>
</dbReference>
<evidence type="ECO:0000313" key="2">
    <source>
        <dbReference type="Proteomes" id="UP001429580"/>
    </source>
</evidence>